<comment type="similarity">
    <text evidence="1">Belongs to the LysR transcriptional regulatory family.</text>
</comment>
<dbReference type="Gene3D" id="1.10.10.10">
    <property type="entry name" value="Winged helix-like DNA-binding domain superfamily/Winged helix DNA-binding domain"/>
    <property type="match status" value="1"/>
</dbReference>
<dbReference type="GO" id="GO:0003700">
    <property type="term" value="F:DNA-binding transcription factor activity"/>
    <property type="evidence" value="ECO:0007669"/>
    <property type="project" value="InterPro"/>
</dbReference>
<name>C5SZF5_ACIDE</name>
<dbReference type="PATRIC" id="fig|573060.9.peg.5172"/>
<evidence type="ECO:0000259" key="5">
    <source>
        <dbReference type="PROSITE" id="PS50931"/>
    </source>
</evidence>
<dbReference type="GO" id="GO:0003677">
    <property type="term" value="F:DNA binding"/>
    <property type="evidence" value="ECO:0007669"/>
    <property type="project" value="UniProtKB-KW"/>
</dbReference>
<gene>
    <name evidence="6" type="ORF">AcdelDRAFT_0035</name>
</gene>
<dbReference type="AlphaFoldDB" id="C5SZF5"/>
<dbReference type="RefSeq" id="WP_005792659.1">
    <property type="nucleotide sequence ID" value="NZ_ACQT01000001.1"/>
</dbReference>
<dbReference type="PRINTS" id="PR00039">
    <property type="entry name" value="HTHLYSR"/>
</dbReference>
<dbReference type="EMBL" id="ACQT01000001">
    <property type="protein sequence ID" value="EER62351.1"/>
    <property type="molecule type" value="Genomic_DNA"/>
</dbReference>
<dbReference type="Proteomes" id="UP000003856">
    <property type="component" value="Unassembled WGS sequence"/>
</dbReference>
<dbReference type="FunFam" id="1.10.10.10:FF:000001">
    <property type="entry name" value="LysR family transcriptional regulator"/>
    <property type="match status" value="1"/>
</dbReference>
<evidence type="ECO:0000313" key="6">
    <source>
        <dbReference type="EMBL" id="EER62351.1"/>
    </source>
</evidence>
<sequence>MLPDLDSLLLFSRAAETGSLTKAAETLHIAAPAASRRLALLEHQFRVQLFDRHPRGLTLTPAGACLLEHVRGILDAVYRSQIELSNYATGQAAVLRVCANTSAMAQFLPQDLADFQELHPDIRLVLDEQWSEACANTVRAARADLAIVLEGPWTKGLPTWPYRSDRIAAVFRRGKAPNGDCLALVDLMGQNLVALEDRSSMMRLLAEKAAQAGQTFTLGAKVKSFEAVCRLVQVGSGVGLLPLRAAQAFEIAMGLEVIPLSDTWAVRQMSICAGNSQPSPALQALIDHLTKVEHSNL</sequence>
<dbReference type="Pfam" id="PF03466">
    <property type="entry name" value="LysR_substrate"/>
    <property type="match status" value="1"/>
</dbReference>
<evidence type="ECO:0000256" key="3">
    <source>
        <dbReference type="ARBA" id="ARBA00023125"/>
    </source>
</evidence>
<dbReference type="OrthoDB" id="5292387at2"/>
<keyword evidence="2" id="KW-0805">Transcription regulation</keyword>
<dbReference type="Pfam" id="PF00126">
    <property type="entry name" value="HTH_1"/>
    <property type="match status" value="1"/>
</dbReference>
<dbReference type="InterPro" id="IPR000847">
    <property type="entry name" value="LysR_HTH_N"/>
</dbReference>
<dbReference type="InterPro" id="IPR050950">
    <property type="entry name" value="HTH-type_LysR_regulators"/>
</dbReference>
<dbReference type="InterPro" id="IPR036388">
    <property type="entry name" value="WH-like_DNA-bd_sf"/>
</dbReference>
<comment type="caution">
    <text evidence="6">The sequence shown here is derived from an EMBL/GenBank/DDBJ whole genome shotgun (WGS) entry which is preliminary data.</text>
</comment>
<dbReference type="GO" id="GO:0005829">
    <property type="term" value="C:cytosol"/>
    <property type="evidence" value="ECO:0007669"/>
    <property type="project" value="TreeGrafter"/>
</dbReference>
<dbReference type="InterPro" id="IPR036390">
    <property type="entry name" value="WH_DNA-bd_sf"/>
</dbReference>
<dbReference type="SUPFAM" id="SSF46785">
    <property type="entry name" value="Winged helix' DNA-binding domain"/>
    <property type="match status" value="1"/>
</dbReference>
<keyword evidence="4" id="KW-0804">Transcription</keyword>
<evidence type="ECO:0000256" key="1">
    <source>
        <dbReference type="ARBA" id="ARBA00009437"/>
    </source>
</evidence>
<evidence type="ECO:0000313" key="7">
    <source>
        <dbReference type="Proteomes" id="UP000003856"/>
    </source>
</evidence>
<protein>
    <submittedName>
        <fullName evidence="6">Transcriptional regulator, LysR family</fullName>
    </submittedName>
</protein>
<reference evidence="6 7" key="1">
    <citation type="submission" date="2009-05" db="EMBL/GenBank/DDBJ databases">
        <title>The draft genome of Acidovorax delafieldii 2AN.</title>
        <authorList>
            <consortium name="US DOE Joint Genome Institute (JGI-PGF)"/>
            <person name="Lucas S."/>
            <person name="Copeland A."/>
            <person name="Lapidus A."/>
            <person name="Glavina del Rio T."/>
            <person name="Tice H."/>
            <person name="Bruce D."/>
            <person name="Goodwin L."/>
            <person name="Pitluck S."/>
            <person name="Larimer F."/>
            <person name="Land M.L."/>
            <person name="Hauser L."/>
            <person name="Shelobolina E.S."/>
            <person name="Picardal F."/>
            <person name="Roden E."/>
            <person name="Emerson D."/>
        </authorList>
    </citation>
    <scope>NUCLEOTIDE SEQUENCE [LARGE SCALE GENOMIC DNA]</scope>
    <source>
        <strain evidence="6 7">2AN</strain>
    </source>
</reference>
<keyword evidence="3" id="KW-0238">DNA-binding</keyword>
<proteinExistence type="inferred from homology"/>
<evidence type="ECO:0000256" key="2">
    <source>
        <dbReference type="ARBA" id="ARBA00023015"/>
    </source>
</evidence>
<dbReference type="Gene3D" id="3.40.190.290">
    <property type="match status" value="1"/>
</dbReference>
<keyword evidence="7" id="KW-1185">Reference proteome</keyword>
<dbReference type="PANTHER" id="PTHR30419:SF2">
    <property type="entry name" value="LYSR FAMILY TRANSCRIPTIONAL REGULATOR"/>
    <property type="match status" value="1"/>
</dbReference>
<dbReference type="PANTHER" id="PTHR30419">
    <property type="entry name" value="HTH-TYPE TRANSCRIPTIONAL REGULATOR YBHD"/>
    <property type="match status" value="1"/>
</dbReference>
<accession>C5SZF5</accession>
<evidence type="ECO:0000256" key="4">
    <source>
        <dbReference type="ARBA" id="ARBA00023163"/>
    </source>
</evidence>
<feature type="domain" description="HTH lysR-type" evidence="5">
    <location>
        <begin position="3"/>
        <end position="60"/>
    </location>
</feature>
<organism evidence="6 7">
    <name type="scientific">Acidovorax delafieldii 2AN</name>
    <dbReference type="NCBI Taxonomy" id="573060"/>
    <lineage>
        <taxon>Bacteria</taxon>
        <taxon>Pseudomonadati</taxon>
        <taxon>Pseudomonadota</taxon>
        <taxon>Betaproteobacteria</taxon>
        <taxon>Burkholderiales</taxon>
        <taxon>Comamonadaceae</taxon>
        <taxon>Acidovorax</taxon>
    </lineage>
</organism>
<dbReference type="InterPro" id="IPR005119">
    <property type="entry name" value="LysR_subst-bd"/>
</dbReference>
<dbReference type="SUPFAM" id="SSF53850">
    <property type="entry name" value="Periplasmic binding protein-like II"/>
    <property type="match status" value="1"/>
</dbReference>
<dbReference type="PROSITE" id="PS50931">
    <property type="entry name" value="HTH_LYSR"/>
    <property type="match status" value="1"/>
</dbReference>